<organism evidence="13 14">
    <name type="scientific">Fraserbacteria sp. (strain RBG_16_55_9)</name>
    <dbReference type="NCBI Taxonomy" id="1817864"/>
    <lineage>
        <taxon>Bacteria</taxon>
        <taxon>Candidatus Fraseribacteriota</taxon>
    </lineage>
</organism>
<dbReference type="Gene3D" id="3.30.70.1050">
    <property type="entry name" value="Trigger factor ribosome-binding domain"/>
    <property type="match status" value="1"/>
</dbReference>
<comment type="caution">
    <text evidence="13">The sequence shown here is derived from an EMBL/GenBank/DDBJ whole genome shotgun (WGS) entry which is preliminary data.</text>
</comment>
<dbReference type="InterPro" id="IPR008881">
    <property type="entry name" value="Trigger_fac_ribosome-bd_bac"/>
</dbReference>
<reference evidence="13 14" key="1">
    <citation type="journal article" date="2016" name="Nat. Commun.">
        <title>Thousands of microbial genomes shed light on interconnected biogeochemical processes in an aquifer system.</title>
        <authorList>
            <person name="Anantharaman K."/>
            <person name="Brown C.T."/>
            <person name="Hug L.A."/>
            <person name="Sharon I."/>
            <person name="Castelle C.J."/>
            <person name="Probst A.J."/>
            <person name="Thomas B.C."/>
            <person name="Singh A."/>
            <person name="Wilkins M.J."/>
            <person name="Karaoz U."/>
            <person name="Brodie E.L."/>
            <person name="Williams K.H."/>
            <person name="Hubbard S.S."/>
            <person name="Banfield J.F."/>
        </authorList>
    </citation>
    <scope>NUCLEOTIDE SEQUENCE [LARGE SCALE GENOMIC DNA]</scope>
    <source>
        <strain evidence="14">RBG_16_55_9</strain>
    </source>
</reference>
<dbReference type="EC" id="5.2.1.8" evidence="4"/>
<feature type="domain" description="Trigger factor ribosome-binding bacterial" evidence="11">
    <location>
        <begin position="3"/>
        <end position="142"/>
    </location>
</feature>
<dbReference type="AlphaFoldDB" id="A0A1F5UNZ3"/>
<keyword evidence="8" id="KW-0413">Isomerase</keyword>
<evidence type="ECO:0000259" key="11">
    <source>
        <dbReference type="Pfam" id="PF05697"/>
    </source>
</evidence>
<dbReference type="Proteomes" id="UP000179157">
    <property type="component" value="Unassembled WGS sequence"/>
</dbReference>
<accession>A0A1F5UNZ3</accession>
<dbReference type="Gene3D" id="1.10.3120.10">
    <property type="entry name" value="Trigger factor, C-terminal domain"/>
    <property type="match status" value="1"/>
</dbReference>
<gene>
    <name evidence="13" type="ORF">A2Z21_04180</name>
</gene>
<dbReference type="GO" id="GO:0005737">
    <property type="term" value="C:cytoplasm"/>
    <property type="evidence" value="ECO:0007669"/>
    <property type="project" value="UniProtKB-SubCell"/>
</dbReference>
<evidence type="ECO:0000313" key="14">
    <source>
        <dbReference type="Proteomes" id="UP000179157"/>
    </source>
</evidence>
<dbReference type="SUPFAM" id="SSF109998">
    <property type="entry name" value="Triger factor/SurA peptide-binding domain-like"/>
    <property type="match status" value="1"/>
</dbReference>
<evidence type="ECO:0000256" key="8">
    <source>
        <dbReference type="ARBA" id="ARBA00023235"/>
    </source>
</evidence>
<evidence type="ECO:0000256" key="7">
    <source>
        <dbReference type="ARBA" id="ARBA00023186"/>
    </source>
</evidence>
<dbReference type="InterPro" id="IPR005215">
    <property type="entry name" value="Trig_fac"/>
</dbReference>
<comment type="similarity">
    <text evidence="3">Belongs to the FKBP-type PPIase family. Tig subfamily.</text>
</comment>
<dbReference type="PIRSF" id="PIRSF003095">
    <property type="entry name" value="Trigger_factor"/>
    <property type="match status" value="1"/>
</dbReference>
<dbReference type="InterPro" id="IPR036611">
    <property type="entry name" value="Trigger_fac_ribosome-bd_sf"/>
</dbReference>
<dbReference type="GO" id="GO:0003755">
    <property type="term" value="F:peptidyl-prolyl cis-trans isomerase activity"/>
    <property type="evidence" value="ECO:0007669"/>
    <property type="project" value="UniProtKB-KW"/>
</dbReference>
<dbReference type="SUPFAM" id="SSF102735">
    <property type="entry name" value="Trigger factor ribosome-binding domain"/>
    <property type="match status" value="1"/>
</dbReference>
<feature type="region of interest" description="Disordered" evidence="10">
    <location>
        <begin position="382"/>
        <end position="408"/>
    </location>
</feature>
<dbReference type="GO" id="GO:0043335">
    <property type="term" value="P:protein unfolding"/>
    <property type="evidence" value="ECO:0007669"/>
    <property type="project" value="TreeGrafter"/>
</dbReference>
<sequence length="408" mass="47367">MQEKSKTQCVIQVEVPLDVVEQKLEEMYRRVVRTLELPGFRKGHIPRAFLLVRFGKDFLYEDSKAELLETYLPQALSEHKIEPASRPEPRIVEFEAGKPFRFEIDVEVFPEVEVPDYSDLKVEAPSKRRVTPKEVDRVVEELRVEHATLVPKPRTAVVEADDVIVIRQRGGQTREIQARSEGWTASLLGKRTGETLEIDASEGSKLKVTIDGIKRIELPDRKELAKTLGHKDTKSMEEDIREKLKERHKQDHEQELRIALLDAVVERSQVKVPARLVDDLLKEEREVFRKGGRELSEEESAKLREVIEQRLKRDRVLQAIKKKEKIEISDKQLEELIQQEAERRGTNLVKFKALLEREGRLEGLRQDRENQQALDFLVEKAEVIERSPNKPKQARGKARDPQPEEQED</sequence>
<dbReference type="Pfam" id="PF05698">
    <property type="entry name" value="Trigger_C"/>
    <property type="match status" value="1"/>
</dbReference>
<dbReference type="GO" id="GO:0044183">
    <property type="term" value="F:protein folding chaperone"/>
    <property type="evidence" value="ECO:0007669"/>
    <property type="project" value="TreeGrafter"/>
</dbReference>
<feature type="domain" description="Trigger factor C-terminal" evidence="12">
    <location>
        <begin position="236"/>
        <end position="379"/>
    </location>
</feature>
<evidence type="ECO:0000256" key="9">
    <source>
        <dbReference type="ARBA" id="ARBA00029986"/>
    </source>
</evidence>
<evidence type="ECO:0000256" key="4">
    <source>
        <dbReference type="ARBA" id="ARBA00013194"/>
    </source>
</evidence>
<dbReference type="NCBIfam" id="TIGR00115">
    <property type="entry name" value="tig"/>
    <property type="match status" value="1"/>
</dbReference>
<evidence type="ECO:0000256" key="5">
    <source>
        <dbReference type="ARBA" id="ARBA00016902"/>
    </source>
</evidence>
<keyword evidence="6" id="KW-0697">Rotamase</keyword>
<evidence type="ECO:0000256" key="10">
    <source>
        <dbReference type="SAM" id="MobiDB-lite"/>
    </source>
</evidence>
<name>A0A1F5UNZ3_FRAXR</name>
<dbReference type="Pfam" id="PF05697">
    <property type="entry name" value="Trigger_N"/>
    <property type="match status" value="1"/>
</dbReference>
<evidence type="ECO:0000256" key="1">
    <source>
        <dbReference type="ARBA" id="ARBA00000971"/>
    </source>
</evidence>
<proteinExistence type="inferred from homology"/>
<dbReference type="PANTHER" id="PTHR30560:SF3">
    <property type="entry name" value="TRIGGER FACTOR-LIKE PROTEIN TIG, CHLOROPLASTIC"/>
    <property type="match status" value="1"/>
</dbReference>
<dbReference type="PANTHER" id="PTHR30560">
    <property type="entry name" value="TRIGGER FACTOR CHAPERONE AND PEPTIDYL-PROLYL CIS/TRANS ISOMERASE"/>
    <property type="match status" value="1"/>
</dbReference>
<evidence type="ECO:0000259" key="12">
    <source>
        <dbReference type="Pfam" id="PF05698"/>
    </source>
</evidence>
<dbReference type="InterPro" id="IPR008880">
    <property type="entry name" value="Trigger_fac_C"/>
</dbReference>
<dbReference type="InterPro" id="IPR027304">
    <property type="entry name" value="Trigger_fact/SurA_dom_sf"/>
</dbReference>
<evidence type="ECO:0000313" key="13">
    <source>
        <dbReference type="EMBL" id="OGF52866.1"/>
    </source>
</evidence>
<evidence type="ECO:0000256" key="3">
    <source>
        <dbReference type="ARBA" id="ARBA00005464"/>
    </source>
</evidence>
<protein>
    <recommendedName>
        <fullName evidence="5">Trigger factor</fullName>
        <ecNumber evidence="4">5.2.1.8</ecNumber>
    </recommendedName>
    <alternativeName>
        <fullName evidence="9">PPIase</fullName>
    </alternativeName>
</protein>
<evidence type="ECO:0000256" key="6">
    <source>
        <dbReference type="ARBA" id="ARBA00023110"/>
    </source>
</evidence>
<dbReference type="GO" id="GO:0015031">
    <property type="term" value="P:protein transport"/>
    <property type="evidence" value="ECO:0007669"/>
    <property type="project" value="InterPro"/>
</dbReference>
<dbReference type="InterPro" id="IPR037041">
    <property type="entry name" value="Trigger_fac_C_sf"/>
</dbReference>
<keyword evidence="7" id="KW-0143">Chaperone</keyword>
<dbReference type="EMBL" id="MFGX01000125">
    <property type="protein sequence ID" value="OGF52866.1"/>
    <property type="molecule type" value="Genomic_DNA"/>
</dbReference>
<dbReference type="GO" id="GO:0051083">
    <property type="term" value="P:'de novo' cotranslational protein folding"/>
    <property type="evidence" value="ECO:0007669"/>
    <property type="project" value="TreeGrafter"/>
</dbReference>
<comment type="subcellular location">
    <subcellularLocation>
        <location evidence="2">Cytoplasm</location>
    </subcellularLocation>
</comment>
<dbReference type="GO" id="GO:0043022">
    <property type="term" value="F:ribosome binding"/>
    <property type="evidence" value="ECO:0007669"/>
    <property type="project" value="TreeGrafter"/>
</dbReference>
<comment type="catalytic activity">
    <reaction evidence="1">
        <text>[protein]-peptidylproline (omega=180) = [protein]-peptidylproline (omega=0)</text>
        <dbReference type="Rhea" id="RHEA:16237"/>
        <dbReference type="Rhea" id="RHEA-COMP:10747"/>
        <dbReference type="Rhea" id="RHEA-COMP:10748"/>
        <dbReference type="ChEBI" id="CHEBI:83833"/>
        <dbReference type="ChEBI" id="CHEBI:83834"/>
        <dbReference type="EC" id="5.2.1.8"/>
    </reaction>
</comment>
<dbReference type="STRING" id="1817864.A2Z21_04180"/>
<evidence type="ECO:0000256" key="2">
    <source>
        <dbReference type="ARBA" id="ARBA00004496"/>
    </source>
</evidence>